<dbReference type="AlphaFoldDB" id="A0A497ESV1"/>
<feature type="binding site" evidence="7 8">
    <location>
        <position position="53"/>
    </location>
    <ligand>
        <name>S-adenosyl-L-methionine</name>
        <dbReference type="ChEBI" id="CHEBI:59789"/>
    </ligand>
</feature>
<dbReference type="NCBIfam" id="TIGR00755">
    <property type="entry name" value="ksgA"/>
    <property type="match status" value="1"/>
</dbReference>
<dbReference type="EMBL" id="QMQV01000009">
    <property type="protein sequence ID" value="RLE50279.1"/>
    <property type="molecule type" value="Genomic_DNA"/>
</dbReference>
<dbReference type="Pfam" id="PF00398">
    <property type="entry name" value="RrnaAD"/>
    <property type="match status" value="1"/>
</dbReference>
<dbReference type="Gene3D" id="3.40.50.150">
    <property type="entry name" value="Vaccinia Virus protein VP39"/>
    <property type="match status" value="1"/>
</dbReference>
<dbReference type="PANTHER" id="PTHR11727:SF7">
    <property type="entry name" value="DIMETHYLADENOSINE TRANSFERASE-RELATED"/>
    <property type="match status" value="1"/>
</dbReference>
<dbReference type="CDD" id="cd02440">
    <property type="entry name" value="AdoMet_MTases"/>
    <property type="match status" value="1"/>
</dbReference>
<evidence type="ECO:0000259" key="9">
    <source>
        <dbReference type="SMART" id="SM00650"/>
    </source>
</evidence>
<keyword evidence="3 7" id="KW-0489">Methyltransferase</keyword>
<sequence>MCADIQSLKSILRSIGLRPKRKLGQHFMINYNTLNYMVELANVSADDVILEVGAGLGHLTELLSQKAQKVYAIELDKRLYHYLANKFRDVKNVSLILGDVLKINLPRFNKVVSNLPFSISTEFTIKLLTNPKGFHLAVLTYQREVALRMVATPGSQDYGRLSVVTQLLSDVQVAMEVPRSSFYPPPEVDAAIVVLKPKPHPLQAKELSEFANFVALLFSQRRKLVEKAVSVVFHKILKLRVNEEQVSKALVSLRGKRVFELTPEELLLLYKDLKEEFLGEGYQVP</sequence>
<dbReference type="InterPro" id="IPR020596">
    <property type="entry name" value="rRNA_Ade_Mease_Trfase_CS"/>
</dbReference>
<keyword evidence="1 7" id="KW-0963">Cytoplasm</keyword>
<dbReference type="Proteomes" id="UP000278475">
    <property type="component" value="Unassembled WGS sequence"/>
</dbReference>
<dbReference type="PROSITE" id="PS51689">
    <property type="entry name" value="SAM_RNA_A_N6_MT"/>
    <property type="match status" value="1"/>
</dbReference>
<name>A0A497ESV1_9CREN</name>
<dbReference type="FunFam" id="3.40.50.150:FF:000023">
    <property type="entry name" value="Ribosomal RNA small subunit methyltransferase A"/>
    <property type="match status" value="1"/>
</dbReference>
<dbReference type="HAMAP" id="MF_00607">
    <property type="entry name" value="16SrRNA_methyltr_A"/>
    <property type="match status" value="1"/>
</dbReference>
<dbReference type="SUPFAM" id="SSF53335">
    <property type="entry name" value="S-adenosyl-L-methionine-dependent methyltransferases"/>
    <property type="match status" value="1"/>
</dbReference>
<dbReference type="GO" id="GO:0003723">
    <property type="term" value="F:RNA binding"/>
    <property type="evidence" value="ECO:0007669"/>
    <property type="project" value="UniProtKB-UniRule"/>
</dbReference>
<evidence type="ECO:0000256" key="3">
    <source>
        <dbReference type="ARBA" id="ARBA00022603"/>
    </source>
</evidence>
<evidence type="ECO:0000256" key="4">
    <source>
        <dbReference type="ARBA" id="ARBA00022679"/>
    </source>
</evidence>
<evidence type="ECO:0000256" key="6">
    <source>
        <dbReference type="ARBA" id="ARBA00022884"/>
    </source>
</evidence>
<feature type="domain" description="Ribosomal RNA adenine methylase transferase N-terminal" evidence="9">
    <location>
        <begin position="33"/>
        <end position="199"/>
    </location>
</feature>
<dbReference type="PROSITE" id="PS01131">
    <property type="entry name" value="RRNA_A_DIMETH"/>
    <property type="match status" value="1"/>
</dbReference>
<feature type="binding site" evidence="7 8">
    <location>
        <position position="26"/>
    </location>
    <ligand>
        <name>S-adenosyl-L-methionine</name>
        <dbReference type="ChEBI" id="CHEBI:59789"/>
    </ligand>
</feature>
<dbReference type="EC" id="2.1.1.-" evidence="7"/>
<dbReference type="InterPro" id="IPR029063">
    <property type="entry name" value="SAM-dependent_MTases_sf"/>
</dbReference>
<dbReference type="Gene3D" id="1.10.8.100">
    <property type="entry name" value="Ribosomal RNA adenine dimethylase-like, domain 2"/>
    <property type="match status" value="1"/>
</dbReference>
<comment type="similarity">
    <text evidence="7">Belongs to the class I-like SAM-binding methyltransferase superfamily. rRNA adenine N(6)-methyltransferase family. RsmA subfamily.</text>
</comment>
<comment type="function">
    <text evidence="7">Specifically dimethylates two adjacent adenosines in the loop of a conserved hairpin near the 3'-end of 16S rRNA in the 30S particle. May play a critical role in biogenesis of 30S subunits.</text>
</comment>
<accession>A0A497ESV1</accession>
<evidence type="ECO:0000313" key="11">
    <source>
        <dbReference type="Proteomes" id="UP000278475"/>
    </source>
</evidence>
<evidence type="ECO:0000256" key="7">
    <source>
        <dbReference type="HAMAP-Rule" id="MF_00607"/>
    </source>
</evidence>
<evidence type="ECO:0000313" key="10">
    <source>
        <dbReference type="EMBL" id="RLE50279.1"/>
    </source>
</evidence>
<dbReference type="InterPro" id="IPR001737">
    <property type="entry name" value="KsgA/Erm"/>
</dbReference>
<keyword evidence="4 7" id="KW-0808">Transferase</keyword>
<keyword evidence="5 7" id="KW-0949">S-adenosyl-L-methionine</keyword>
<feature type="binding site" evidence="7 8">
    <location>
        <position position="74"/>
    </location>
    <ligand>
        <name>S-adenosyl-L-methionine</name>
        <dbReference type="ChEBI" id="CHEBI:59789"/>
    </ligand>
</feature>
<evidence type="ECO:0000256" key="1">
    <source>
        <dbReference type="ARBA" id="ARBA00022490"/>
    </source>
</evidence>
<keyword evidence="2 7" id="KW-0698">rRNA processing</keyword>
<feature type="binding site" evidence="7 8">
    <location>
        <position position="28"/>
    </location>
    <ligand>
        <name>S-adenosyl-L-methionine</name>
        <dbReference type="ChEBI" id="CHEBI:59789"/>
    </ligand>
</feature>
<evidence type="ECO:0000256" key="8">
    <source>
        <dbReference type="PROSITE-ProRule" id="PRU01026"/>
    </source>
</evidence>
<dbReference type="SMART" id="SM00650">
    <property type="entry name" value="rADc"/>
    <property type="match status" value="1"/>
</dbReference>
<feature type="binding site" evidence="7 8">
    <location>
        <position position="114"/>
    </location>
    <ligand>
        <name>S-adenosyl-L-methionine</name>
        <dbReference type="ChEBI" id="CHEBI:59789"/>
    </ligand>
</feature>
<dbReference type="GO" id="GO:0005737">
    <property type="term" value="C:cytoplasm"/>
    <property type="evidence" value="ECO:0007669"/>
    <property type="project" value="UniProtKB-SubCell"/>
</dbReference>
<evidence type="ECO:0000256" key="5">
    <source>
        <dbReference type="ARBA" id="ARBA00022691"/>
    </source>
</evidence>
<dbReference type="GO" id="GO:0000179">
    <property type="term" value="F:rRNA (adenine-N6,N6-)-dimethyltransferase activity"/>
    <property type="evidence" value="ECO:0007669"/>
    <property type="project" value="UniProtKB-UniRule"/>
</dbReference>
<feature type="binding site" evidence="7 8">
    <location>
        <position position="99"/>
    </location>
    <ligand>
        <name>S-adenosyl-L-methionine</name>
        <dbReference type="ChEBI" id="CHEBI:59789"/>
    </ligand>
</feature>
<gene>
    <name evidence="7 10" type="primary">rsmA</name>
    <name evidence="7" type="synonym">ksgA</name>
    <name evidence="10" type="ORF">DRJ31_01870</name>
</gene>
<evidence type="ECO:0000256" key="2">
    <source>
        <dbReference type="ARBA" id="ARBA00022552"/>
    </source>
</evidence>
<comment type="subcellular location">
    <subcellularLocation>
        <location evidence="7">Cytoplasm</location>
    </subcellularLocation>
</comment>
<proteinExistence type="inferred from homology"/>
<dbReference type="InterPro" id="IPR020598">
    <property type="entry name" value="rRNA_Ade_methylase_Trfase_N"/>
</dbReference>
<comment type="caution">
    <text evidence="10">The sequence shown here is derived from an EMBL/GenBank/DDBJ whole genome shotgun (WGS) entry which is preliminary data.</text>
</comment>
<dbReference type="InterPro" id="IPR023165">
    <property type="entry name" value="rRNA_Ade_diMease-like_C"/>
</dbReference>
<protein>
    <recommendedName>
        <fullName evidence="7">Probable ribosomal RNA small subunit methyltransferase A</fullName>
        <ecNumber evidence="7">2.1.1.-</ecNumber>
    </recommendedName>
    <alternativeName>
        <fullName evidence="7">16S rRNA dimethyladenosine transferase</fullName>
    </alternativeName>
    <alternativeName>
        <fullName evidence="7">16S rRNA dimethylase</fullName>
    </alternativeName>
    <alternativeName>
        <fullName evidence="7">S-adenosylmethionine-6-N',N'-adenosyl(rRNA) dimethyltransferase</fullName>
    </alternativeName>
</protein>
<dbReference type="InterPro" id="IPR011530">
    <property type="entry name" value="rRNA_adenine_dimethylase"/>
</dbReference>
<organism evidence="10 11">
    <name type="scientific">Thermoproteota archaeon</name>
    <dbReference type="NCBI Taxonomy" id="2056631"/>
    <lineage>
        <taxon>Archaea</taxon>
        <taxon>Thermoproteota</taxon>
    </lineage>
</organism>
<dbReference type="PANTHER" id="PTHR11727">
    <property type="entry name" value="DIMETHYLADENOSINE TRANSFERASE"/>
    <property type="match status" value="1"/>
</dbReference>
<keyword evidence="6 7" id="KW-0694">RNA-binding</keyword>
<reference evidence="10 11" key="1">
    <citation type="submission" date="2018-06" db="EMBL/GenBank/DDBJ databases">
        <title>Extensive metabolic versatility and redundancy in microbially diverse, dynamic hydrothermal sediments.</title>
        <authorList>
            <person name="Dombrowski N."/>
            <person name="Teske A."/>
            <person name="Baker B.J."/>
        </authorList>
    </citation>
    <scope>NUCLEOTIDE SEQUENCE [LARGE SCALE GENOMIC DNA]</scope>
    <source>
        <strain evidence="10">B66_G16</strain>
    </source>
</reference>